<dbReference type="PATRIC" id="fig|453.4.peg.394"/>
<dbReference type="AlphaFoldDB" id="A0A0W0U6E8"/>
<reference evidence="15 17" key="1">
    <citation type="submission" date="2015-11" db="EMBL/GenBank/DDBJ databases">
        <title>Genomic analysis of 38 Legionella species identifies large and diverse effector repertoires.</title>
        <authorList>
            <person name="Burstein D."/>
            <person name="Amaro F."/>
            <person name="Zusman T."/>
            <person name="Lifshitz Z."/>
            <person name="Cohen O."/>
            <person name="Gilbert J.A."/>
            <person name="Pupko T."/>
            <person name="Shuman H.A."/>
            <person name="Segal G."/>
        </authorList>
    </citation>
    <scope>NUCLEOTIDE SEQUENCE [LARGE SCALE GENOMIC DNA]</scope>
    <source>
        <strain evidence="15 17">WO-44C</strain>
    </source>
</reference>
<dbReference type="FunFam" id="2.40.50.140:FF:000104">
    <property type="entry name" value="Cytochrome c-type biogenesis protein CcmE"/>
    <property type="match status" value="1"/>
</dbReference>
<sequence length="149" mass="16275">MNAVRKRKMLLLLFIISILALVTGLVLYALRQNISLFYTPTQIVNGEASSKHTIRLGGMVVKGSIVRASKGLAVQFKLTDFKQTVTVNYAGILPDLFREEQGIVALGELSTDGQFKAQEVLAKHDANYMPPEVKDALAKAAQQGEKKSA</sequence>
<dbReference type="NCBIfam" id="NF009731">
    <property type="entry name" value="PRK13254.1-5"/>
    <property type="match status" value="1"/>
</dbReference>
<keyword evidence="17" id="KW-1185">Reference proteome</keyword>
<dbReference type="InterPro" id="IPR004329">
    <property type="entry name" value="CcmE"/>
</dbReference>
<dbReference type="OrthoDB" id="9793584at2"/>
<dbReference type="InterPro" id="IPR036127">
    <property type="entry name" value="CcmE-like_sf"/>
</dbReference>
<dbReference type="HAMAP" id="MF_01959">
    <property type="entry name" value="CcmE"/>
    <property type="match status" value="1"/>
</dbReference>
<feature type="topological domain" description="Extracellular" evidence="13">
    <location>
        <begin position="30"/>
        <end position="149"/>
    </location>
</feature>
<dbReference type="GO" id="GO:0017004">
    <property type="term" value="P:cytochrome complex assembly"/>
    <property type="evidence" value="ECO:0007669"/>
    <property type="project" value="UniProtKB-KW"/>
</dbReference>
<dbReference type="GO" id="GO:0020037">
    <property type="term" value="F:heme binding"/>
    <property type="evidence" value="ECO:0007669"/>
    <property type="project" value="InterPro"/>
</dbReference>
<dbReference type="GO" id="GO:0005886">
    <property type="term" value="C:plasma membrane"/>
    <property type="evidence" value="ECO:0007669"/>
    <property type="project" value="UniProtKB-SubCell"/>
</dbReference>
<feature type="binding site" description="axial binding residue" evidence="13 14">
    <location>
        <position position="128"/>
    </location>
    <ligand>
        <name>heme</name>
        <dbReference type="ChEBI" id="CHEBI:30413"/>
    </ligand>
    <ligandPart>
        <name>Fe</name>
        <dbReference type="ChEBI" id="CHEBI:18248"/>
    </ligandPart>
</feature>
<keyword evidence="5 13" id="KW-0812">Transmembrane</keyword>
<accession>A0A0W0U6E8</accession>
<dbReference type="Gene3D" id="2.40.50.140">
    <property type="entry name" value="Nucleic acid-binding proteins"/>
    <property type="match status" value="1"/>
</dbReference>
<evidence type="ECO:0000313" key="16">
    <source>
        <dbReference type="EMBL" id="SPX59190.1"/>
    </source>
</evidence>
<reference evidence="16 18" key="2">
    <citation type="submission" date="2018-06" db="EMBL/GenBank/DDBJ databases">
        <authorList>
            <consortium name="Pathogen Informatics"/>
            <person name="Doyle S."/>
        </authorList>
    </citation>
    <scope>NUCLEOTIDE SEQUENCE [LARGE SCALE GENOMIC DNA]</scope>
    <source>
        <strain evidence="16 18">NCTC12022</strain>
    </source>
</reference>
<dbReference type="EMBL" id="LNYB01000014">
    <property type="protein sequence ID" value="KTD03618.1"/>
    <property type="molecule type" value="Genomic_DNA"/>
</dbReference>
<feature type="binding site" description="covalent" evidence="13 14">
    <location>
        <position position="124"/>
    </location>
    <ligand>
        <name>heme</name>
        <dbReference type="ChEBI" id="CHEBI:30413"/>
    </ligand>
</feature>
<organism evidence="15 17">
    <name type="scientific">Legionella feeleii</name>
    <dbReference type="NCBI Taxonomy" id="453"/>
    <lineage>
        <taxon>Bacteria</taxon>
        <taxon>Pseudomonadati</taxon>
        <taxon>Pseudomonadota</taxon>
        <taxon>Gammaproteobacteria</taxon>
        <taxon>Legionellales</taxon>
        <taxon>Legionellaceae</taxon>
        <taxon>Legionella</taxon>
    </lineage>
</organism>
<dbReference type="GO" id="GO:0046872">
    <property type="term" value="F:metal ion binding"/>
    <property type="evidence" value="ECO:0007669"/>
    <property type="project" value="UniProtKB-KW"/>
</dbReference>
<dbReference type="Proteomes" id="UP000251942">
    <property type="component" value="Unassembled WGS sequence"/>
</dbReference>
<evidence type="ECO:0000313" key="18">
    <source>
        <dbReference type="Proteomes" id="UP000251942"/>
    </source>
</evidence>
<evidence type="ECO:0000256" key="2">
    <source>
        <dbReference type="ARBA" id="ARBA00022475"/>
    </source>
</evidence>
<dbReference type="InterPro" id="IPR012340">
    <property type="entry name" value="NA-bd_OB-fold"/>
</dbReference>
<evidence type="ECO:0000256" key="9">
    <source>
        <dbReference type="ARBA" id="ARBA00022989"/>
    </source>
</evidence>
<evidence type="ECO:0000256" key="4">
    <source>
        <dbReference type="ARBA" id="ARBA00022617"/>
    </source>
</evidence>
<dbReference type="PANTHER" id="PTHR34128">
    <property type="entry name" value="CYTOCHROME C-TYPE BIOGENESIS PROTEIN CCME HOMOLOG, MITOCHONDRIAL"/>
    <property type="match status" value="1"/>
</dbReference>
<evidence type="ECO:0000256" key="10">
    <source>
        <dbReference type="ARBA" id="ARBA00023004"/>
    </source>
</evidence>
<dbReference type="SUPFAM" id="SSF82093">
    <property type="entry name" value="Heme chaperone CcmE"/>
    <property type="match status" value="1"/>
</dbReference>
<dbReference type="STRING" id="453.Lfee_0364"/>
<comment type="subcellular location">
    <subcellularLocation>
        <location evidence="1">Cell inner membrane</location>
    </subcellularLocation>
    <subcellularLocation>
        <location evidence="13">Cell membrane</location>
        <topology evidence="13">Single-pass type II membrane protein</topology>
    </subcellularLocation>
</comment>
<proteinExistence type="inferred from homology"/>
<evidence type="ECO:0000313" key="17">
    <source>
        <dbReference type="Proteomes" id="UP000054698"/>
    </source>
</evidence>
<keyword evidence="11 13" id="KW-0472">Membrane</keyword>
<dbReference type="NCBIfam" id="NF009729">
    <property type="entry name" value="PRK13254.1-3"/>
    <property type="match status" value="1"/>
</dbReference>
<dbReference type="Pfam" id="PF03100">
    <property type="entry name" value="CcmE"/>
    <property type="match status" value="1"/>
</dbReference>
<keyword evidence="10 13" id="KW-0408">Iron</keyword>
<keyword evidence="9 13" id="KW-1133">Transmembrane helix</keyword>
<name>A0A0W0U6E8_9GAMM</name>
<gene>
    <name evidence="13 15" type="primary">ccmE</name>
    <name evidence="13" type="synonym">cycJ</name>
    <name evidence="15" type="ORF">Lfee_0364</name>
    <name evidence="16" type="ORF">NCTC12022_00008</name>
</gene>
<dbReference type="Proteomes" id="UP000054698">
    <property type="component" value="Unassembled WGS sequence"/>
</dbReference>
<dbReference type="RefSeq" id="WP_058443588.1">
    <property type="nucleotide sequence ID" value="NZ_CAAAHT010000040.1"/>
</dbReference>
<keyword evidence="2 13" id="KW-1003">Cell membrane</keyword>
<dbReference type="EMBL" id="UASS01000001">
    <property type="protein sequence ID" value="SPX59190.1"/>
    <property type="molecule type" value="Genomic_DNA"/>
</dbReference>
<dbReference type="GO" id="GO:0017003">
    <property type="term" value="P:protein-heme linkage"/>
    <property type="evidence" value="ECO:0007669"/>
    <property type="project" value="UniProtKB-UniRule"/>
</dbReference>
<comment type="function">
    <text evidence="12 13">Heme chaperone required for the biogenesis of c-type cytochromes. Transiently binds heme delivered by CcmC and transfers the heme to apo-cytochromes in a process facilitated by CcmF and CcmH.</text>
</comment>
<dbReference type="NCBIfam" id="NF009727">
    <property type="entry name" value="PRK13254.1-1"/>
    <property type="match status" value="1"/>
</dbReference>
<evidence type="ECO:0000256" key="6">
    <source>
        <dbReference type="ARBA" id="ARBA00022723"/>
    </source>
</evidence>
<evidence type="ECO:0000313" key="15">
    <source>
        <dbReference type="EMBL" id="KTD03618.1"/>
    </source>
</evidence>
<protein>
    <recommendedName>
        <fullName evidence="13">Cytochrome c-type biogenesis protein CcmE</fullName>
    </recommendedName>
    <alternativeName>
        <fullName evidence="13">Cytochrome c maturation protein E</fullName>
    </alternativeName>
    <alternativeName>
        <fullName evidence="13">Heme chaperone CcmE</fullName>
    </alternativeName>
</protein>
<feature type="topological domain" description="Cytoplasmic" evidence="13">
    <location>
        <begin position="1"/>
        <end position="8"/>
    </location>
</feature>
<keyword evidence="8 13" id="KW-0735">Signal-anchor</keyword>
<evidence type="ECO:0000256" key="3">
    <source>
        <dbReference type="ARBA" id="ARBA00022519"/>
    </source>
</evidence>
<keyword evidence="6 13" id="KW-0479">Metal-binding</keyword>
<evidence type="ECO:0000256" key="11">
    <source>
        <dbReference type="ARBA" id="ARBA00023136"/>
    </source>
</evidence>
<comment type="similarity">
    <text evidence="13">Belongs to the CcmE/CycJ family.</text>
</comment>
<evidence type="ECO:0000256" key="7">
    <source>
        <dbReference type="ARBA" id="ARBA00022748"/>
    </source>
</evidence>
<evidence type="ECO:0000256" key="5">
    <source>
        <dbReference type="ARBA" id="ARBA00022692"/>
    </source>
</evidence>
<evidence type="ECO:0000256" key="12">
    <source>
        <dbReference type="ARBA" id="ARBA00056663"/>
    </source>
</evidence>
<dbReference type="PANTHER" id="PTHR34128:SF2">
    <property type="entry name" value="CYTOCHROME C-TYPE BIOGENESIS PROTEIN CCME HOMOLOG, MITOCHONDRIAL"/>
    <property type="match status" value="1"/>
</dbReference>
<evidence type="ECO:0000256" key="13">
    <source>
        <dbReference type="HAMAP-Rule" id="MF_01959"/>
    </source>
</evidence>
<keyword evidence="7 13" id="KW-0201">Cytochrome c-type biogenesis</keyword>
<keyword evidence="4 13" id="KW-0349">Heme</keyword>
<keyword evidence="3" id="KW-0997">Cell inner membrane</keyword>
<evidence type="ECO:0000256" key="8">
    <source>
        <dbReference type="ARBA" id="ARBA00022968"/>
    </source>
</evidence>
<evidence type="ECO:0000256" key="14">
    <source>
        <dbReference type="PIRSR" id="PIRSR604329-50"/>
    </source>
</evidence>
<evidence type="ECO:0000256" key="1">
    <source>
        <dbReference type="ARBA" id="ARBA00004533"/>
    </source>
</evidence>